<dbReference type="Pfam" id="PF13847">
    <property type="entry name" value="Methyltransf_31"/>
    <property type="match status" value="1"/>
</dbReference>
<dbReference type="Gene3D" id="1.10.10.10">
    <property type="entry name" value="Winged helix-like DNA-binding domain superfamily/Winged helix DNA-binding domain"/>
    <property type="match status" value="1"/>
</dbReference>
<evidence type="ECO:0000259" key="2">
    <source>
        <dbReference type="Pfam" id="PF21320"/>
    </source>
</evidence>
<feature type="domain" description="S-adenosylmethionine-dependent methyltransferase Rv2258c-like winged HTH" evidence="2">
    <location>
        <begin position="30"/>
        <end position="104"/>
    </location>
</feature>
<evidence type="ECO:0000259" key="1">
    <source>
        <dbReference type="Pfam" id="PF13847"/>
    </source>
</evidence>
<dbReference type="InterPro" id="IPR036390">
    <property type="entry name" value="WH_DNA-bd_sf"/>
</dbReference>
<evidence type="ECO:0000313" key="3">
    <source>
        <dbReference type="EMBL" id="SNR59834.1"/>
    </source>
</evidence>
<reference evidence="3 4" key="1">
    <citation type="submission" date="2017-06" db="EMBL/GenBank/DDBJ databases">
        <authorList>
            <person name="Kim H.J."/>
            <person name="Triplett B.A."/>
        </authorList>
    </citation>
    <scope>NUCLEOTIDE SEQUENCE [LARGE SCALE GENOMIC DNA]</scope>
    <source>
        <strain evidence="3 4">DSM 45207</strain>
    </source>
</reference>
<keyword evidence="3" id="KW-0489">Methyltransferase</keyword>
<dbReference type="GO" id="GO:0032259">
    <property type="term" value="P:methylation"/>
    <property type="evidence" value="ECO:0007669"/>
    <property type="project" value="UniProtKB-KW"/>
</dbReference>
<protein>
    <submittedName>
        <fullName evidence="3">Ubiquinone/menaquinone biosynthesis C-methylase UbiE</fullName>
    </submittedName>
</protein>
<evidence type="ECO:0000313" key="4">
    <source>
        <dbReference type="Proteomes" id="UP000198348"/>
    </source>
</evidence>
<keyword evidence="3" id="KW-0808">Transferase</keyword>
<dbReference type="AlphaFoldDB" id="A0A238XNA0"/>
<dbReference type="RefSeq" id="WP_141134664.1">
    <property type="nucleotide sequence ID" value="NZ_FZNW01000011.1"/>
</dbReference>
<keyword evidence="4" id="KW-1185">Reference proteome</keyword>
<gene>
    <name evidence="3" type="ORF">SAMN06265360_111115</name>
</gene>
<dbReference type="OrthoDB" id="9801363at2"/>
<dbReference type="Pfam" id="PF21320">
    <property type="entry name" value="WHD_Rv2258c"/>
    <property type="match status" value="1"/>
</dbReference>
<keyword evidence="3" id="KW-0830">Ubiquinone</keyword>
<dbReference type="Proteomes" id="UP000198348">
    <property type="component" value="Unassembled WGS sequence"/>
</dbReference>
<sequence length="364" mass="38864">MTTAATSTGTAGEQQATDVEERLVDILNHGALSLMLSVGHRTGLLDAMAETGPAGIGALAEHAGLDERYVTEWLGAMTVGAIVEHDPDTGTYTLPAGHAQLLTRVSGGDNLAAFAQYIPLLGGVEDRIVECFRRGGGVDYAEFGRFHEVMEEDSAQTVLSALYDHILPLVPGLTERLAEGIRVIDVGCGRGRALNALASWFPRSTFVGYDLSAEAIAYARDTAAERGLGNVSFSVEDAARLAEIEMPGSADMVTTFDAVHDQADPAAVVRGIRHALADDGVYLAQDIDASSTHHGDREHPLGPLLYTLSCLHCMTVSLARGGTGLGAMWGRQRARELFESAGFTDIRIRTLEHDPQNAYYICLP</sequence>
<dbReference type="InterPro" id="IPR036388">
    <property type="entry name" value="WH-like_DNA-bd_sf"/>
</dbReference>
<dbReference type="InterPro" id="IPR025714">
    <property type="entry name" value="Methyltranfer_dom"/>
</dbReference>
<dbReference type="InterPro" id="IPR053173">
    <property type="entry name" value="SAM-binding_MTase"/>
</dbReference>
<name>A0A238XNA0_9PSEU</name>
<dbReference type="SUPFAM" id="SSF53335">
    <property type="entry name" value="S-adenosyl-L-methionine-dependent methyltransferases"/>
    <property type="match status" value="1"/>
</dbReference>
<proteinExistence type="predicted"/>
<dbReference type="CDD" id="cd02440">
    <property type="entry name" value="AdoMet_MTases"/>
    <property type="match status" value="1"/>
</dbReference>
<dbReference type="SUPFAM" id="SSF46785">
    <property type="entry name" value="Winged helix' DNA-binding domain"/>
    <property type="match status" value="1"/>
</dbReference>
<dbReference type="EMBL" id="FZNW01000011">
    <property type="protein sequence ID" value="SNR59834.1"/>
    <property type="molecule type" value="Genomic_DNA"/>
</dbReference>
<organism evidence="3 4">
    <name type="scientific">Haloechinothrix alba</name>
    <dbReference type="NCBI Taxonomy" id="664784"/>
    <lineage>
        <taxon>Bacteria</taxon>
        <taxon>Bacillati</taxon>
        <taxon>Actinomycetota</taxon>
        <taxon>Actinomycetes</taxon>
        <taxon>Pseudonocardiales</taxon>
        <taxon>Pseudonocardiaceae</taxon>
        <taxon>Haloechinothrix</taxon>
    </lineage>
</organism>
<feature type="domain" description="Methyltransferase" evidence="1">
    <location>
        <begin position="179"/>
        <end position="289"/>
    </location>
</feature>
<dbReference type="InterPro" id="IPR048711">
    <property type="entry name" value="WHD_Rv2258c"/>
</dbReference>
<dbReference type="PANTHER" id="PTHR45128">
    <property type="entry name" value="METHYLTRANSFERASE TYPE 11"/>
    <property type="match status" value="1"/>
</dbReference>
<dbReference type="InterPro" id="IPR029063">
    <property type="entry name" value="SAM-dependent_MTases_sf"/>
</dbReference>
<dbReference type="GO" id="GO:0008168">
    <property type="term" value="F:methyltransferase activity"/>
    <property type="evidence" value="ECO:0007669"/>
    <property type="project" value="UniProtKB-KW"/>
</dbReference>
<accession>A0A238XNA0</accession>
<dbReference type="PANTHER" id="PTHR45128:SF1">
    <property type="entry name" value="S-ADENOSYLMETHIONINE-DEPENDENT METHYLTRANSFERASE RV2258C"/>
    <property type="match status" value="1"/>
</dbReference>
<dbReference type="Gene3D" id="3.40.50.150">
    <property type="entry name" value="Vaccinia Virus protein VP39"/>
    <property type="match status" value="1"/>
</dbReference>